<evidence type="ECO:0000313" key="4">
    <source>
        <dbReference type="Proteomes" id="UP000823749"/>
    </source>
</evidence>
<dbReference type="Pfam" id="PF12776">
    <property type="entry name" value="Myb_DNA-bind_3"/>
    <property type="match status" value="1"/>
</dbReference>
<dbReference type="PANTHER" id="PTHR47584">
    <property type="match status" value="1"/>
</dbReference>
<dbReference type="InterPro" id="IPR045026">
    <property type="entry name" value="LIMYB"/>
</dbReference>
<dbReference type="Proteomes" id="UP000823749">
    <property type="component" value="Chromosome 3"/>
</dbReference>
<feature type="region of interest" description="Disordered" evidence="1">
    <location>
        <begin position="1"/>
        <end position="21"/>
    </location>
</feature>
<gene>
    <name evidence="3" type="ORF">RHGRI_007437</name>
</gene>
<sequence length="409" mass="47365">MPKGEIHQNQPSQSLDTTTTEDPCKNGVRCGKWILRSTKVRRGRGKWILRFRAAFSGQTGRFQHAYQLFEKMFVSNVLVYEKPTLVCQHPSLKFEPTTPLSENRKRPALSPASSANSVIGENSIPLPTMDRTQNDLDMWSYVNTKKFIHIMVEVARREEATNSKKSRQFNDLQWHEILRELGVRTGRIGYTIHKIREKFTRIKKEYKDFKHILDQTGFGWDEIAQTVTAPDDVWQTYLQAYPKAVKFRNQGLDHFEELDELLSSSLANGAFARLNTQPPPTRDEEVVMYGKGKPIKREDSVSMGKRKSDGSGGSTAKATKFERQEEAYEKFAFSQQMKGEYYQKKAQNQTAQNNLIMKECHAFLKSVKHIVGEDKYLDAYSHLVDHPRWQTSFLDLVADERMAWVYREH</sequence>
<feature type="domain" description="Myb/SANT-like" evidence="2">
    <location>
        <begin position="139"/>
        <end position="237"/>
    </location>
</feature>
<evidence type="ECO:0000313" key="3">
    <source>
        <dbReference type="EMBL" id="KAG5557168.1"/>
    </source>
</evidence>
<feature type="region of interest" description="Disordered" evidence="1">
    <location>
        <begin position="96"/>
        <end position="126"/>
    </location>
</feature>
<dbReference type="AlphaFoldDB" id="A0AAV6KWU4"/>
<feature type="region of interest" description="Disordered" evidence="1">
    <location>
        <begin position="298"/>
        <end position="319"/>
    </location>
</feature>
<comment type="caution">
    <text evidence="3">The sequence shown here is derived from an EMBL/GenBank/DDBJ whole genome shotgun (WGS) entry which is preliminary data.</text>
</comment>
<organism evidence="3 4">
    <name type="scientific">Rhododendron griersonianum</name>
    <dbReference type="NCBI Taxonomy" id="479676"/>
    <lineage>
        <taxon>Eukaryota</taxon>
        <taxon>Viridiplantae</taxon>
        <taxon>Streptophyta</taxon>
        <taxon>Embryophyta</taxon>
        <taxon>Tracheophyta</taxon>
        <taxon>Spermatophyta</taxon>
        <taxon>Magnoliopsida</taxon>
        <taxon>eudicotyledons</taxon>
        <taxon>Gunneridae</taxon>
        <taxon>Pentapetalae</taxon>
        <taxon>asterids</taxon>
        <taxon>Ericales</taxon>
        <taxon>Ericaceae</taxon>
        <taxon>Ericoideae</taxon>
        <taxon>Rhodoreae</taxon>
        <taxon>Rhododendron</taxon>
    </lineage>
</organism>
<keyword evidence="4" id="KW-1185">Reference proteome</keyword>
<dbReference type="InterPro" id="IPR024752">
    <property type="entry name" value="Myb/SANT-like_dom"/>
</dbReference>
<feature type="compositionally biased region" description="Polar residues" evidence="1">
    <location>
        <begin position="7"/>
        <end position="21"/>
    </location>
</feature>
<accession>A0AAV6KWU4</accession>
<dbReference type="EMBL" id="JACTNZ010000003">
    <property type="protein sequence ID" value="KAG5557168.1"/>
    <property type="molecule type" value="Genomic_DNA"/>
</dbReference>
<protein>
    <recommendedName>
        <fullName evidence="2">Myb/SANT-like domain-containing protein</fullName>
    </recommendedName>
</protein>
<evidence type="ECO:0000256" key="1">
    <source>
        <dbReference type="SAM" id="MobiDB-lite"/>
    </source>
</evidence>
<proteinExistence type="predicted"/>
<name>A0AAV6KWU4_9ERIC</name>
<feature type="compositionally biased region" description="Polar residues" evidence="1">
    <location>
        <begin position="111"/>
        <end position="120"/>
    </location>
</feature>
<dbReference type="PANTHER" id="PTHR47584:SF14">
    <property type="entry name" value="L10-INTERACTING MYB DOMAIN-CONTAINING PROTEIN-LIKE"/>
    <property type="match status" value="1"/>
</dbReference>
<evidence type="ECO:0000259" key="2">
    <source>
        <dbReference type="Pfam" id="PF12776"/>
    </source>
</evidence>
<reference evidence="3" key="1">
    <citation type="submission" date="2020-08" db="EMBL/GenBank/DDBJ databases">
        <title>Plant Genome Project.</title>
        <authorList>
            <person name="Zhang R.-G."/>
        </authorList>
    </citation>
    <scope>NUCLEOTIDE SEQUENCE</scope>
    <source>
        <strain evidence="3">WSP0</strain>
        <tissue evidence="3">Leaf</tissue>
    </source>
</reference>